<reference evidence="1" key="1">
    <citation type="submission" date="2018-06" db="EMBL/GenBank/DDBJ databases">
        <authorList>
            <person name="Zhirakovskaya E."/>
        </authorList>
    </citation>
    <scope>NUCLEOTIDE SEQUENCE</scope>
</reference>
<protein>
    <submittedName>
        <fullName evidence="1">Uncharacterized protein</fullName>
    </submittedName>
</protein>
<dbReference type="EMBL" id="UOFH01000197">
    <property type="protein sequence ID" value="VAW61818.1"/>
    <property type="molecule type" value="Genomic_DNA"/>
</dbReference>
<name>A0A3B0X0R3_9ZZZZ</name>
<dbReference type="AlphaFoldDB" id="A0A3B0X0R3"/>
<proteinExistence type="predicted"/>
<gene>
    <name evidence="1" type="ORF">MNBD_GAMMA08-932</name>
</gene>
<sequence length="88" mass="9975">MGSGSTFKIENISHGGSPAIIREVEQDEVYILFANAPYETVDKETLKYIDVFDINQGDNTFAFLYDNNEFFSQKSVIQTTYPPIRVVS</sequence>
<evidence type="ECO:0000313" key="1">
    <source>
        <dbReference type="EMBL" id="VAW61818.1"/>
    </source>
</evidence>
<accession>A0A3B0X0R3</accession>
<organism evidence="1">
    <name type="scientific">hydrothermal vent metagenome</name>
    <dbReference type="NCBI Taxonomy" id="652676"/>
    <lineage>
        <taxon>unclassified sequences</taxon>
        <taxon>metagenomes</taxon>
        <taxon>ecological metagenomes</taxon>
    </lineage>
</organism>